<dbReference type="OrthoDB" id="9765242at2"/>
<dbReference type="Proteomes" id="UP000295008">
    <property type="component" value="Unassembled WGS sequence"/>
</dbReference>
<dbReference type="PROSITE" id="PS51494">
    <property type="entry name" value="SPOIVB"/>
    <property type="match status" value="1"/>
</dbReference>
<dbReference type="InterPro" id="IPR008763">
    <property type="entry name" value="Peptidase_S55"/>
</dbReference>
<proteinExistence type="predicted"/>
<organism evidence="4 5">
    <name type="scientific">Hydrogenispora ethanolica</name>
    <dbReference type="NCBI Taxonomy" id="1082276"/>
    <lineage>
        <taxon>Bacteria</taxon>
        <taxon>Bacillati</taxon>
        <taxon>Bacillota</taxon>
        <taxon>Hydrogenispora</taxon>
    </lineage>
</organism>
<dbReference type="AlphaFoldDB" id="A0A4R1QTE1"/>
<sequence length="421" mass="46152">MKTGKKLKPIIIGCLVCVIGYLMVISYIQSTSFPKYIQISPGQKLNLPIHYPLSFHQKKTDHFRSGTIGHYDLQLKLLGAIPIKTFHVVVKKPLLVVPGGQSVGVLYSSRGVVVVGLVSLKNQEAKECSPARDAGLKPGDIILELDGKPVNVVEEVEEAIKKYQESQAKIVLTIKRNELVMHLPIRPVLAENPTGFSKKKYMLGILIEDPAAGVGTLSFYDPLSGRFAGLGHRISDFAGKKEIPFQNGEIVVANITGLKMGTPGRPGEKIGLFNINTSPIGKINKNTQFGIYGTLYPHFNHSQDQTTPVAYLSEIKKGAAEIYTVIQGTKVEKFEIEIIKVYPQDRPRDKGLIIKVTDKRLLNLTGGIIQGMSGSPIIQNGKLVGAVTHVFVNDPTKGYGVLAEWMVQEMSRKTKKMSKAS</sequence>
<keyword evidence="5" id="KW-1185">Reference proteome</keyword>
<dbReference type="NCBIfam" id="TIGR02860">
    <property type="entry name" value="spore_IV_B"/>
    <property type="match status" value="1"/>
</dbReference>
<dbReference type="Pfam" id="PF05580">
    <property type="entry name" value="Peptidase_S55"/>
    <property type="match status" value="1"/>
</dbReference>
<evidence type="ECO:0000256" key="1">
    <source>
        <dbReference type="SAM" id="Phobius"/>
    </source>
</evidence>
<keyword evidence="1" id="KW-0812">Transmembrane</keyword>
<feature type="transmembrane region" description="Helical" evidence="1">
    <location>
        <begin position="7"/>
        <end position="28"/>
    </location>
</feature>
<dbReference type="SUPFAM" id="SSF50494">
    <property type="entry name" value="Trypsin-like serine proteases"/>
    <property type="match status" value="1"/>
</dbReference>
<dbReference type="Pfam" id="PF13180">
    <property type="entry name" value="PDZ_2"/>
    <property type="match status" value="1"/>
</dbReference>
<dbReference type="Gene3D" id="2.30.42.10">
    <property type="match status" value="1"/>
</dbReference>
<evidence type="ECO:0000313" key="5">
    <source>
        <dbReference type="Proteomes" id="UP000295008"/>
    </source>
</evidence>
<feature type="domain" description="Peptidase S55" evidence="3">
    <location>
        <begin position="179"/>
        <end position="421"/>
    </location>
</feature>
<name>A0A4R1QTE1_HYDET</name>
<reference evidence="4 5" key="1">
    <citation type="submission" date="2019-03" db="EMBL/GenBank/DDBJ databases">
        <title>Genomic Encyclopedia of Type Strains, Phase IV (KMG-IV): sequencing the most valuable type-strain genomes for metagenomic binning, comparative biology and taxonomic classification.</title>
        <authorList>
            <person name="Goeker M."/>
        </authorList>
    </citation>
    <scope>NUCLEOTIDE SEQUENCE [LARGE SCALE GENOMIC DNA]</scope>
    <source>
        <strain evidence="4 5">LX-B</strain>
    </source>
</reference>
<accession>A0A4R1QTE1</accession>
<evidence type="ECO:0000259" key="2">
    <source>
        <dbReference type="PROSITE" id="PS50106"/>
    </source>
</evidence>
<keyword evidence="1" id="KW-1133">Transmembrane helix</keyword>
<protein>
    <submittedName>
        <fullName evidence="4">SpoIVB peptidase</fullName>
    </submittedName>
</protein>
<dbReference type="EMBL" id="SLUN01000047">
    <property type="protein sequence ID" value="TCL57118.1"/>
    <property type="molecule type" value="Genomic_DNA"/>
</dbReference>
<dbReference type="PROSITE" id="PS50106">
    <property type="entry name" value="PDZ"/>
    <property type="match status" value="1"/>
</dbReference>
<keyword evidence="1" id="KW-0472">Membrane</keyword>
<dbReference type="InterPro" id="IPR009003">
    <property type="entry name" value="Peptidase_S1_PA"/>
</dbReference>
<evidence type="ECO:0000313" key="4">
    <source>
        <dbReference type="EMBL" id="TCL57118.1"/>
    </source>
</evidence>
<dbReference type="SUPFAM" id="SSF50156">
    <property type="entry name" value="PDZ domain-like"/>
    <property type="match status" value="1"/>
</dbReference>
<dbReference type="SMART" id="SM00228">
    <property type="entry name" value="PDZ"/>
    <property type="match status" value="1"/>
</dbReference>
<feature type="domain" description="PDZ" evidence="2">
    <location>
        <begin position="131"/>
        <end position="178"/>
    </location>
</feature>
<evidence type="ECO:0000259" key="3">
    <source>
        <dbReference type="PROSITE" id="PS51494"/>
    </source>
</evidence>
<dbReference type="InterPro" id="IPR001478">
    <property type="entry name" value="PDZ"/>
</dbReference>
<gene>
    <name evidence="4" type="ORF">EDC14_104722</name>
</gene>
<dbReference type="RefSeq" id="WP_132017186.1">
    <property type="nucleotide sequence ID" value="NZ_SLUN01000047.1"/>
</dbReference>
<dbReference type="InterPro" id="IPR036034">
    <property type="entry name" value="PDZ_sf"/>
</dbReference>
<comment type="caution">
    <text evidence="4">The sequence shown here is derived from an EMBL/GenBank/DDBJ whole genome shotgun (WGS) entry which is preliminary data.</text>
</comment>
<dbReference type="InterPro" id="IPR014219">
    <property type="entry name" value="SpoIVB"/>
</dbReference>